<organism evidence="2 3">
    <name type="scientific">Candidatus Sungiibacteriota bacterium</name>
    <dbReference type="NCBI Taxonomy" id="2750080"/>
    <lineage>
        <taxon>Bacteria</taxon>
        <taxon>Candidatus Sungiibacteriota</taxon>
    </lineage>
</organism>
<name>A0A932DSK9_9BACT</name>
<gene>
    <name evidence="2" type="ORF">HYV66_02180</name>
</gene>
<accession>A0A932DSK9</accession>
<keyword evidence="1" id="KW-0472">Membrane</keyword>
<keyword evidence="1" id="KW-1133">Transmembrane helix</keyword>
<keyword evidence="1" id="KW-0812">Transmembrane</keyword>
<sequence>MEMKNFIEKYKLYIILIIVLVGIGYFIFNYAIQNQRSNLGRENNGNTSNIDPEKLAEAIKRAEAQQPPGIGASPSETEIYNNPFVKHIRVALNGYLDSSNQGIDDPDYIINGSDSMLNCGLKKFDKSYYKSKFIVFDVSNNDYGGVQADIVFTDKPDTIFWTWVYKLTTENDEEGYTLRGFCSNGPKEEFKKEFPEMMKEIIKKSKFFL</sequence>
<evidence type="ECO:0000313" key="3">
    <source>
        <dbReference type="Proteomes" id="UP000709672"/>
    </source>
</evidence>
<dbReference type="AlphaFoldDB" id="A0A932DSK9"/>
<protein>
    <submittedName>
        <fullName evidence="2">Uncharacterized protein</fullName>
    </submittedName>
</protein>
<dbReference type="Proteomes" id="UP000709672">
    <property type="component" value="Unassembled WGS sequence"/>
</dbReference>
<reference evidence="2" key="1">
    <citation type="submission" date="2020-07" db="EMBL/GenBank/DDBJ databases">
        <title>Huge and variable diversity of episymbiotic CPR bacteria and DPANN archaea in groundwater ecosystems.</title>
        <authorList>
            <person name="He C.Y."/>
            <person name="Keren R."/>
            <person name="Whittaker M."/>
            <person name="Farag I.F."/>
            <person name="Doudna J."/>
            <person name="Cate J.H.D."/>
            <person name="Banfield J.F."/>
        </authorList>
    </citation>
    <scope>NUCLEOTIDE SEQUENCE</scope>
    <source>
        <strain evidence="2">NC_groundwater_418_Ag_B-0.1um_45_10</strain>
    </source>
</reference>
<evidence type="ECO:0000256" key="1">
    <source>
        <dbReference type="SAM" id="Phobius"/>
    </source>
</evidence>
<feature type="transmembrane region" description="Helical" evidence="1">
    <location>
        <begin position="12"/>
        <end position="32"/>
    </location>
</feature>
<proteinExistence type="predicted"/>
<evidence type="ECO:0000313" key="2">
    <source>
        <dbReference type="EMBL" id="MBI2466017.1"/>
    </source>
</evidence>
<comment type="caution">
    <text evidence="2">The sequence shown here is derived from an EMBL/GenBank/DDBJ whole genome shotgun (WGS) entry which is preliminary data.</text>
</comment>
<dbReference type="EMBL" id="JACPHQ010000026">
    <property type="protein sequence ID" value="MBI2466017.1"/>
    <property type="molecule type" value="Genomic_DNA"/>
</dbReference>